<dbReference type="Proteomes" id="UP001321473">
    <property type="component" value="Unassembled WGS sequence"/>
</dbReference>
<keyword evidence="1 3" id="KW-0328">Glycosyltransferase</keyword>
<evidence type="ECO:0000256" key="2">
    <source>
        <dbReference type="ARBA" id="ARBA00022679"/>
    </source>
</evidence>
<dbReference type="AlphaFoldDB" id="A0AAQ4ECG9"/>
<keyword evidence="2 3" id="KW-0808">Transferase</keyword>
<dbReference type="Gene3D" id="3.40.50.11350">
    <property type="match status" value="1"/>
</dbReference>
<sequence>MRKLRNYVLETIQRLQNPSDCESAPKLLCLLDNQFGLASAVHDVLWCFVAALQMGRTVVLNSTLWSYAPGDDGWTRTFQPLAGPACDGVDTENAIVRGDDHGRDHGIKYRSKIIDLPASIVKILVANHADPYAWWYGQIVSYILRLQNTTRLAIEDFKKNSGYKHPIVGFPGYKVISNQKSARHAFDLKARRQSSALNGALTDIFLLAESDQLVCGLSSGFCRVAYELMQAWSAEAGIDATRKAVSVDIEFFYAFVPFPPRRTLYSNEGIFENELHWSSAGVLLEKSNDYPAIHEARHKKYADGFNTGRIVGSSADGNRMVFPRFKTVQTYSVAQYAAFNSTRP</sequence>
<dbReference type="GO" id="GO:0046921">
    <property type="term" value="F:alpha-(1-&gt;6)-fucosyltransferase activity"/>
    <property type="evidence" value="ECO:0007669"/>
    <property type="project" value="TreeGrafter"/>
</dbReference>
<keyword evidence="6" id="KW-1185">Reference proteome</keyword>
<dbReference type="InterPro" id="IPR027350">
    <property type="entry name" value="GT23_dom"/>
</dbReference>
<evidence type="ECO:0000313" key="5">
    <source>
        <dbReference type="EMBL" id="KAK8772436.1"/>
    </source>
</evidence>
<reference evidence="5 6" key="1">
    <citation type="journal article" date="2023" name="Arcadia Sci">
        <title>De novo assembly of a long-read Amblyomma americanum tick genome.</title>
        <authorList>
            <person name="Chou S."/>
            <person name="Poskanzer K.E."/>
            <person name="Rollins M."/>
            <person name="Thuy-Boun P.S."/>
        </authorList>
    </citation>
    <scope>NUCLEOTIDE SEQUENCE [LARGE SCALE GENOMIC DNA]</scope>
    <source>
        <strain evidence="5">F_SG_1</strain>
        <tissue evidence="5">Salivary glands</tissue>
    </source>
</reference>
<evidence type="ECO:0000313" key="6">
    <source>
        <dbReference type="Proteomes" id="UP001321473"/>
    </source>
</evidence>
<comment type="caution">
    <text evidence="5">The sequence shown here is derived from an EMBL/GenBank/DDBJ whole genome shotgun (WGS) entry which is preliminary data.</text>
</comment>
<dbReference type="InterPro" id="IPR045573">
    <property type="entry name" value="Fut8_N_cat"/>
</dbReference>
<feature type="domain" description="GT23" evidence="4">
    <location>
        <begin position="170"/>
        <end position="247"/>
    </location>
</feature>
<evidence type="ECO:0000256" key="3">
    <source>
        <dbReference type="PROSITE-ProRule" id="PRU00992"/>
    </source>
</evidence>
<accession>A0AAQ4ECG9</accession>
<evidence type="ECO:0000259" key="4">
    <source>
        <dbReference type="PROSITE" id="PS51659"/>
    </source>
</evidence>
<evidence type="ECO:0000256" key="1">
    <source>
        <dbReference type="ARBA" id="ARBA00022676"/>
    </source>
</evidence>
<gene>
    <name evidence="5" type="ORF">V5799_024320</name>
</gene>
<organism evidence="5 6">
    <name type="scientific">Amblyomma americanum</name>
    <name type="common">Lone star tick</name>
    <dbReference type="NCBI Taxonomy" id="6943"/>
    <lineage>
        <taxon>Eukaryota</taxon>
        <taxon>Metazoa</taxon>
        <taxon>Ecdysozoa</taxon>
        <taxon>Arthropoda</taxon>
        <taxon>Chelicerata</taxon>
        <taxon>Arachnida</taxon>
        <taxon>Acari</taxon>
        <taxon>Parasitiformes</taxon>
        <taxon>Ixodida</taxon>
        <taxon>Ixodoidea</taxon>
        <taxon>Ixodidae</taxon>
        <taxon>Amblyomminae</taxon>
        <taxon>Amblyomma</taxon>
    </lineage>
</organism>
<dbReference type="Pfam" id="PF19745">
    <property type="entry name" value="FUT8_N_cat"/>
    <property type="match status" value="2"/>
</dbReference>
<dbReference type="PROSITE" id="PS51659">
    <property type="entry name" value="GT23"/>
    <property type="match status" value="2"/>
</dbReference>
<dbReference type="EMBL" id="JARKHS020018313">
    <property type="protein sequence ID" value="KAK8772436.1"/>
    <property type="molecule type" value="Genomic_DNA"/>
</dbReference>
<dbReference type="PANTHER" id="PTHR13132:SF29">
    <property type="entry name" value="ALPHA-(1,6)-FUCOSYLTRANSFERASE"/>
    <property type="match status" value="1"/>
</dbReference>
<dbReference type="GO" id="GO:0006487">
    <property type="term" value="P:protein N-linked glycosylation"/>
    <property type="evidence" value="ECO:0007669"/>
    <property type="project" value="TreeGrafter"/>
</dbReference>
<proteinExistence type="inferred from homology"/>
<comment type="caution">
    <text evidence="3">Lacks conserved residue(s) required for the propagation of feature annotation.</text>
</comment>
<protein>
    <recommendedName>
        <fullName evidence="4">GT23 domain-containing protein</fullName>
    </recommendedName>
</protein>
<name>A0AAQ4ECG9_AMBAM</name>
<comment type="similarity">
    <text evidence="3">Belongs to the glycosyltransferase 23 family.</text>
</comment>
<dbReference type="PANTHER" id="PTHR13132">
    <property type="entry name" value="ALPHA- 1,6 -FUCOSYLTRANSFERASE"/>
    <property type="match status" value="1"/>
</dbReference>
<feature type="domain" description="GT23" evidence="4">
    <location>
        <begin position="23"/>
        <end position="169"/>
    </location>
</feature>